<keyword evidence="3" id="KW-1185">Reference proteome</keyword>
<proteinExistence type="predicted"/>
<name>A0A7Y9DJT9_9ACTN</name>
<dbReference type="SMART" id="SM00530">
    <property type="entry name" value="HTH_XRE"/>
    <property type="match status" value="1"/>
</dbReference>
<dbReference type="Pfam" id="PF13560">
    <property type="entry name" value="HTH_31"/>
    <property type="match status" value="1"/>
</dbReference>
<evidence type="ECO:0000313" key="3">
    <source>
        <dbReference type="Proteomes" id="UP000521922"/>
    </source>
</evidence>
<dbReference type="AlphaFoldDB" id="A0A7Y9DJT9"/>
<dbReference type="PROSITE" id="PS50943">
    <property type="entry name" value="HTH_CROC1"/>
    <property type="match status" value="1"/>
</dbReference>
<protein>
    <submittedName>
        <fullName evidence="2">Transcriptional regulator with XRE-family HTH domain</fullName>
    </submittedName>
</protein>
<feature type="domain" description="HTH cro/C1-type" evidence="1">
    <location>
        <begin position="32"/>
        <end position="79"/>
    </location>
</feature>
<dbReference type="InterPro" id="IPR041413">
    <property type="entry name" value="MLTR_LBD"/>
</dbReference>
<dbReference type="InterPro" id="IPR010982">
    <property type="entry name" value="Lambda_DNA-bd_dom_sf"/>
</dbReference>
<dbReference type="SUPFAM" id="SSF47413">
    <property type="entry name" value="lambda repressor-like DNA-binding domains"/>
    <property type="match status" value="1"/>
</dbReference>
<dbReference type="RefSeq" id="WP_179750412.1">
    <property type="nucleotide sequence ID" value="NZ_BAAAGN010000005.1"/>
</dbReference>
<evidence type="ECO:0000259" key="1">
    <source>
        <dbReference type="PROSITE" id="PS50943"/>
    </source>
</evidence>
<dbReference type="Pfam" id="PF17765">
    <property type="entry name" value="MLTR_LBD"/>
    <property type="match status" value="1"/>
</dbReference>
<dbReference type="Gene3D" id="1.10.260.40">
    <property type="entry name" value="lambda repressor-like DNA-binding domains"/>
    <property type="match status" value="1"/>
</dbReference>
<organism evidence="2 3">
    <name type="scientific">Kineococcus aurantiacus</name>
    <dbReference type="NCBI Taxonomy" id="37633"/>
    <lineage>
        <taxon>Bacteria</taxon>
        <taxon>Bacillati</taxon>
        <taxon>Actinomycetota</taxon>
        <taxon>Actinomycetes</taxon>
        <taxon>Kineosporiales</taxon>
        <taxon>Kineosporiaceae</taxon>
        <taxon>Kineococcus</taxon>
    </lineage>
</organism>
<dbReference type="GO" id="GO:0003677">
    <property type="term" value="F:DNA binding"/>
    <property type="evidence" value="ECO:0007669"/>
    <property type="project" value="InterPro"/>
</dbReference>
<reference evidence="2 3" key="1">
    <citation type="submission" date="2020-07" db="EMBL/GenBank/DDBJ databases">
        <title>Sequencing the genomes of 1000 actinobacteria strains.</title>
        <authorList>
            <person name="Klenk H.-P."/>
        </authorList>
    </citation>
    <scope>NUCLEOTIDE SEQUENCE [LARGE SCALE GENOMIC DNA]</scope>
    <source>
        <strain evidence="2 3">DSM 7487</strain>
    </source>
</reference>
<accession>A0A7Y9DJT9</accession>
<dbReference type="CDD" id="cd00093">
    <property type="entry name" value="HTH_XRE"/>
    <property type="match status" value="1"/>
</dbReference>
<dbReference type="Gene3D" id="3.30.450.180">
    <property type="match status" value="1"/>
</dbReference>
<gene>
    <name evidence="2" type="ORF">BJ968_001377</name>
</gene>
<evidence type="ECO:0000313" key="2">
    <source>
        <dbReference type="EMBL" id="NYD21837.1"/>
    </source>
</evidence>
<sequence>MTALGDFLRARRADVSPADAGLPAGTRRRVPGLRRSEVALLADISVEYYVRLEQGRERNPSPAVLDALAAALRLPRDGAEHLYRLAGLAPVPTAGGPERVDPRLVGLLAAWPATPALVLGRALDVLASNPLAEELFGGFPATRNLVEFVFLTPAARTLYPDWNVVARNTVAAFRLADGAHPGDPRIRSVREALRGSEEFSRWWDRHDARGKTAERKRFAHPRAGEFTLDVQTFDVRDGAGQQLAVYHAAAGTPSADALTLLGMLAAQRTARTTAQTTAQVTSTNTGLV</sequence>
<dbReference type="InterPro" id="IPR001387">
    <property type="entry name" value="Cro/C1-type_HTH"/>
</dbReference>
<comment type="caution">
    <text evidence="2">The sequence shown here is derived from an EMBL/GenBank/DDBJ whole genome shotgun (WGS) entry which is preliminary data.</text>
</comment>
<dbReference type="Proteomes" id="UP000521922">
    <property type="component" value="Unassembled WGS sequence"/>
</dbReference>
<dbReference type="PANTHER" id="PTHR35010">
    <property type="entry name" value="BLL4672 PROTEIN-RELATED"/>
    <property type="match status" value="1"/>
</dbReference>
<dbReference type="EMBL" id="JACCBB010000001">
    <property type="protein sequence ID" value="NYD21837.1"/>
    <property type="molecule type" value="Genomic_DNA"/>
</dbReference>
<dbReference type="PANTHER" id="PTHR35010:SF2">
    <property type="entry name" value="BLL4672 PROTEIN"/>
    <property type="match status" value="1"/>
</dbReference>